<evidence type="ECO:0000256" key="1">
    <source>
        <dbReference type="ARBA" id="ARBA00022801"/>
    </source>
</evidence>
<dbReference type="AlphaFoldDB" id="A0A6A4I8A2"/>
<dbReference type="Proteomes" id="UP000799118">
    <property type="component" value="Unassembled WGS sequence"/>
</dbReference>
<proteinExistence type="predicted"/>
<dbReference type="GO" id="GO:0004568">
    <property type="term" value="F:chitinase activity"/>
    <property type="evidence" value="ECO:0007669"/>
    <property type="project" value="TreeGrafter"/>
</dbReference>
<dbReference type="InterPro" id="IPR050542">
    <property type="entry name" value="Glycosyl_Hydrlase18_Chitinase"/>
</dbReference>
<evidence type="ECO:0000313" key="6">
    <source>
        <dbReference type="Proteomes" id="UP000799118"/>
    </source>
</evidence>
<dbReference type="Pfam" id="PF00704">
    <property type="entry name" value="Glyco_hydro_18"/>
    <property type="match status" value="1"/>
</dbReference>
<dbReference type="SUPFAM" id="SSF51445">
    <property type="entry name" value="(Trans)glycosidases"/>
    <property type="match status" value="1"/>
</dbReference>
<dbReference type="InterPro" id="IPR017853">
    <property type="entry name" value="GH"/>
</dbReference>
<dbReference type="OrthoDB" id="6020543at2759"/>
<gene>
    <name evidence="5" type="ORF">BT96DRAFT_810244</name>
</gene>
<feature type="region of interest" description="Disordered" evidence="3">
    <location>
        <begin position="305"/>
        <end position="340"/>
    </location>
</feature>
<keyword evidence="1 5" id="KW-0378">Hydrolase</keyword>
<dbReference type="GO" id="GO:0005975">
    <property type="term" value="P:carbohydrate metabolic process"/>
    <property type="evidence" value="ECO:0007669"/>
    <property type="project" value="InterPro"/>
</dbReference>
<keyword evidence="6" id="KW-1185">Reference proteome</keyword>
<feature type="domain" description="GH18" evidence="4">
    <location>
        <begin position="1"/>
        <end position="298"/>
    </location>
</feature>
<accession>A0A6A4I8A2</accession>
<dbReference type="EMBL" id="ML769399">
    <property type="protein sequence ID" value="KAE9406929.1"/>
    <property type="molecule type" value="Genomic_DNA"/>
</dbReference>
<organism evidence="5 6">
    <name type="scientific">Gymnopus androsaceus JB14</name>
    <dbReference type="NCBI Taxonomy" id="1447944"/>
    <lineage>
        <taxon>Eukaryota</taxon>
        <taxon>Fungi</taxon>
        <taxon>Dikarya</taxon>
        <taxon>Basidiomycota</taxon>
        <taxon>Agaricomycotina</taxon>
        <taxon>Agaricomycetes</taxon>
        <taxon>Agaricomycetidae</taxon>
        <taxon>Agaricales</taxon>
        <taxon>Marasmiineae</taxon>
        <taxon>Omphalotaceae</taxon>
        <taxon>Gymnopus</taxon>
    </lineage>
</organism>
<evidence type="ECO:0000313" key="5">
    <source>
        <dbReference type="EMBL" id="KAE9406929.1"/>
    </source>
</evidence>
<dbReference type="InterPro" id="IPR001223">
    <property type="entry name" value="Glyco_hydro18_cat"/>
</dbReference>
<reference evidence="5" key="1">
    <citation type="journal article" date="2019" name="Environ. Microbiol.">
        <title>Fungal ecological strategies reflected in gene transcription - a case study of two litter decomposers.</title>
        <authorList>
            <person name="Barbi F."/>
            <person name="Kohler A."/>
            <person name="Barry K."/>
            <person name="Baskaran P."/>
            <person name="Daum C."/>
            <person name="Fauchery L."/>
            <person name="Ihrmark K."/>
            <person name="Kuo A."/>
            <person name="LaButti K."/>
            <person name="Lipzen A."/>
            <person name="Morin E."/>
            <person name="Grigoriev I.V."/>
            <person name="Henrissat B."/>
            <person name="Lindahl B."/>
            <person name="Martin F."/>
        </authorList>
    </citation>
    <scope>NUCLEOTIDE SEQUENCE</scope>
    <source>
        <strain evidence="5">JB14</strain>
    </source>
</reference>
<protein>
    <submittedName>
        <fullName evidence="5">Glycoside hydrolase</fullName>
    </submittedName>
</protein>
<name>A0A6A4I8A2_9AGAR</name>
<evidence type="ECO:0000259" key="4">
    <source>
        <dbReference type="PROSITE" id="PS51910"/>
    </source>
</evidence>
<feature type="non-terminal residue" evidence="5">
    <location>
        <position position="1"/>
    </location>
</feature>
<dbReference type="Gene3D" id="3.20.20.80">
    <property type="entry name" value="Glycosidases"/>
    <property type="match status" value="1"/>
</dbReference>
<sequence>YWGQNSYGATNPTDTANWQTNLSTYCADDTVDVFPLAFLDVFFGPGDLPEINFANICSSDDDPVFPGSQLANCQFMATDIQTCQAAGKIITLSMGGATGGATFTSDAQAETFATLIWDLFLGGTSDTRPFGDAVGFTIDLDIEGGSSTGLAAFVTQIRTLAEGASKPYYISGAPQCPFPDAFLGSVIDTVGFDMIYVQFYNNFCGLTEFSNPNDWNFATWDTWANTVSPNPDVKVYIGAPAAPLAAGSGYVDAATLATIAQTTQAQFSSFGGVMLWDISQAVANDRFDASIKNALLDGPSAPTTSIGSTTSITTTTTTTTTNVSPATTTMTPTVSSATTTTSATPSIGITSLGGSGNCVGISAWSVGVAYPSGSHVTNGGILTAHTRSHHLIGVSGVWVNNGACTFGTSSNISASSAVTSSAVSFTASVERSSASSISSTARPSVSSVSGTTSTSSAIPLASITCNMTIAPTSNTTTNTTDSETSNLSRVSRFFKGA</sequence>
<evidence type="ECO:0000256" key="2">
    <source>
        <dbReference type="ARBA" id="ARBA00023295"/>
    </source>
</evidence>
<dbReference type="PANTHER" id="PTHR45708:SF49">
    <property type="entry name" value="ENDOCHITINASE"/>
    <property type="match status" value="1"/>
</dbReference>
<dbReference type="PROSITE" id="PS51910">
    <property type="entry name" value="GH18_2"/>
    <property type="match status" value="1"/>
</dbReference>
<dbReference type="GO" id="GO:0005576">
    <property type="term" value="C:extracellular region"/>
    <property type="evidence" value="ECO:0007669"/>
    <property type="project" value="TreeGrafter"/>
</dbReference>
<evidence type="ECO:0000256" key="3">
    <source>
        <dbReference type="SAM" id="MobiDB-lite"/>
    </source>
</evidence>
<dbReference type="PANTHER" id="PTHR45708">
    <property type="entry name" value="ENDOCHITINASE"/>
    <property type="match status" value="1"/>
</dbReference>
<keyword evidence="2" id="KW-0326">Glycosidase</keyword>